<reference evidence="5" key="1">
    <citation type="submission" date="2021-07" db="EMBL/GenBank/DDBJ databases">
        <title>Complete genome sequencing of a Clostridium isolate.</title>
        <authorList>
            <person name="Ueki A."/>
            <person name="Tonouchi A."/>
        </authorList>
    </citation>
    <scope>NUCLEOTIDE SEQUENCE [LARGE SCALE GENOMIC DNA]</scope>
    <source>
        <strain evidence="5">C5S11</strain>
    </source>
</reference>
<evidence type="ECO:0000259" key="3">
    <source>
        <dbReference type="PROSITE" id="PS50977"/>
    </source>
</evidence>
<dbReference type="RefSeq" id="WP_224033656.1">
    <property type="nucleotide sequence ID" value="NZ_AP024849.1"/>
</dbReference>
<dbReference type="InterPro" id="IPR001647">
    <property type="entry name" value="HTH_TetR"/>
</dbReference>
<dbReference type="InterPro" id="IPR050624">
    <property type="entry name" value="HTH-type_Tx_Regulator"/>
</dbReference>
<gene>
    <name evidence="4" type="ORF">psyc5s11_33700</name>
</gene>
<evidence type="ECO:0000313" key="4">
    <source>
        <dbReference type="EMBL" id="BCZ47303.1"/>
    </source>
</evidence>
<name>A0ABM7T8F8_9CLOT</name>
<proteinExistence type="predicted"/>
<evidence type="ECO:0000256" key="1">
    <source>
        <dbReference type="ARBA" id="ARBA00023125"/>
    </source>
</evidence>
<dbReference type="SUPFAM" id="SSF46689">
    <property type="entry name" value="Homeodomain-like"/>
    <property type="match status" value="1"/>
</dbReference>
<keyword evidence="1 2" id="KW-0238">DNA-binding</keyword>
<sequence>MDKRIQDRRIRKTKKILRDTLIELMHEKKLEKITVKDLTERADLNRGTFYLHYSDIYDLMEKSENEALKEITQILSKINPKEFDKYNFANKQYTPLVELFEWFKDNISFGKALMGGHGNISFLDKINITVKSKLCIKQNKSEKNTVINNYFDSYIIFGFLGIIKQWFDSDASTPPEEMATIFLKIFLKELKTFE</sequence>
<protein>
    <submittedName>
        <fullName evidence="4">TetR family transcriptional regulator</fullName>
    </submittedName>
</protein>
<evidence type="ECO:0000256" key="2">
    <source>
        <dbReference type="PROSITE-ProRule" id="PRU00335"/>
    </source>
</evidence>
<feature type="DNA-binding region" description="H-T-H motif" evidence="2">
    <location>
        <begin position="34"/>
        <end position="53"/>
    </location>
</feature>
<dbReference type="InterPro" id="IPR009057">
    <property type="entry name" value="Homeodomain-like_sf"/>
</dbReference>
<organism evidence="4 5">
    <name type="scientific">Clostridium gelidum</name>
    <dbReference type="NCBI Taxonomy" id="704125"/>
    <lineage>
        <taxon>Bacteria</taxon>
        <taxon>Bacillati</taxon>
        <taxon>Bacillota</taxon>
        <taxon>Clostridia</taxon>
        <taxon>Eubacteriales</taxon>
        <taxon>Clostridiaceae</taxon>
        <taxon>Clostridium</taxon>
    </lineage>
</organism>
<dbReference type="Pfam" id="PF14278">
    <property type="entry name" value="TetR_C_8"/>
    <property type="match status" value="1"/>
</dbReference>
<keyword evidence="5" id="KW-1185">Reference proteome</keyword>
<dbReference type="InterPro" id="IPR039532">
    <property type="entry name" value="TetR_C_Firmicutes"/>
</dbReference>
<dbReference type="EMBL" id="AP024849">
    <property type="protein sequence ID" value="BCZ47303.1"/>
    <property type="molecule type" value="Genomic_DNA"/>
</dbReference>
<dbReference type="Gene3D" id="1.10.357.10">
    <property type="entry name" value="Tetracycline Repressor, domain 2"/>
    <property type="match status" value="1"/>
</dbReference>
<dbReference type="Pfam" id="PF00440">
    <property type="entry name" value="TetR_N"/>
    <property type="match status" value="1"/>
</dbReference>
<dbReference type="PANTHER" id="PTHR43479">
    <property type="entry name" value="ACREF/ENVCD OPERON REPRESSOR-RELATED"/>
    <property type="match status" value="1"/>
</dbReference>
<accession>A0ABM7T8F8</accession>
<evidence type="ECO:0000313" key="5">
    <source>
        <dbReference type="Proteomes" id="UP000824633"/>
    </source>
</evidence>
<feature type="domain" description="HTH tetR-type" evidence="3">
    <location>
        <begin position="11"/>
        <end position="71"/>
    </location>
</feature>
<dbReference type="PANTHER" id="PTHR43479:SF23">
    <property type="entry name" value="HTH TETR-TYPE DOMAIN-CONTAINING PROTEIN"/>
    <property type="match status" value="1"/>
</dbReference>
<dbReference type="PROSITE" id="PS50977">
    <property type="entry name" value="HTH_TETR_2"/>
    <property type="match status" value="1"/>
</dbReference>
<dbReference type="Proteomes" id="UP000824633">
    <property type="component" value="Chromosome"/>
</dbReference>